<dbReference type="FunFam" id="3.90.550.10:FF:000046">
    <property type="entry name" value="Mannose-1-phosphate guanylyltransferase (GDP)"/>
    <property type="match status" value="1"/>
</dbReference>
<dbReference type="Proteomes" id="UP000092952">
    <property type="component" value="Chromosome"/>
</dbReference>
<name>A0A1B1YSZ7_9GAMM</name>
<proteinExistence type="inferred from homology"/>
<evidence type="ECO:0000313" key="13">
    <source>
        <dbReference type="EMBL" id="ANX03839.1"/>
    </source>
</evidence>
<gene>
    <name evidence="13" type="ORF">PG2T_06275</name>
</gene>
<dbReference type="InterPro" id="IPR005835">
    <property type="entry name" value="NTP_transferase_dom"/>
</dbReference>
<dbReference type="OrthoDB" id="9806359at2"/>
<keyword evidence="7" id="KW-0342">GTP-binding</keyword>
<reference evidence="14" key="1">
    <citation type="submission" date="2016-03" db="EMBL/GenBank/DDBJ databases">
        <title>Complete genome sequence of Solimmundus cernigliae, representing a novel lineage of polycyclic aromatic hydrocarbon degraders within the Gammaproteobacteria.</title>
        <authorList>
            <person name="Singleton D.R."/>
            <person name="Dickey A.N."/>
            <person name="Scholl E.H."/>
            <person name="Wright F.A."/>
            <person name="Aitken M.D."/>
        </authorList>
    </citation>
    <scope>NUCLEOTIDE SEQUENCE [LARGE SCALE GENOMIC DNA]</scope>
    <source>
        <strain evidence="14">TR3.2</strain>
    </source>
</reference>
<feature type="domain" description="MannoseP isomerase/GMP-like beta-helix" evidence="12">
    <location>
        <begin position="301"/>
        <end position="349"/>
    </location>
</feature>
<dbReference type="PANTHER" id="PTHR46390">
    <property type="entry name" value="MANNOSE-1-PHOSPHATE GUANYLYLTRANSFERASE"/>
    <property type="match status" value="1"/>
</dbReference>
<dbReference type="GO" id="GO:0005525">
    <property type="term" value="F:GTP binding"/>
    <property type="evidence" value="ECO:0007669"/>
    <property type="project" value="UniProtKB-KW"/>
</dbReference>
<dbReference type="Pfam" id="PF01050">
    <property type="entry name" value="MannoseP_isomer"/>
    <property type="match status" value="1"/>
</dbReference>
<dbReference type="EMBL" id="CP014671">
    <property type="protein sequence ID" value="ANX03839.1"/>
    <property type="molecule type" value="Genomic_DNA"/>
</dbReference>
<comment type="catalytic activity">
    <reaction evidence="8">
        <text>alpha-D-mannose 1-phosphate + GTP + H(+) = GDP-alpha-D-mannose + diphosphate</text>
        <dbReference type="Rhea" id="RHEA:15229"/>
        <dbReference type="ChEBI" id="CHEBI:15378"/>
        <dbReference type="ChEBI" id="CHEBI:33019"/>
        <dbReference type="ChEBI" id="CHEBI:37565"/>
        <dbReference type="ChEBI" id="CHEBI:57527"/>
        <dbReference type="ChEBI" id="CHEBI:58409"/>
        <dbReference type="EC" id="2.7.7.13"/>
    </reaction>
</comment>
<accession>A0A1B1YSZ7</accession>
<dbReference type="Gene3D" id="3.90.550.10">
    <property type="entry name" value="Spore Coat Polysaccharide Biosynthesis Protein SpsA, Chain A"/>
    <property type="match status" value="1"/>
</dbReference>
<dbReference type="InterPro" id="IPR051161">
    <property type="entry name" value="Mannose-6P_isomerase_type2"/>
</dbReference>
<evidence type="ECO:0000256" key="6">
    <source>
        <dbReference type="ARBA" id="ARBA00022741"/>
    </source>
</evidence>
<evidence type="ECO:0000256" key="5">
    <source>
        <dbReference type="ARBA" id="ARBA00022695"/>
    </source>
</evidence>
<dbReference type="NCBIfam" id="TIGR01479">
    <property type="entry name" value="GMP_PMI"/>
    <property type="match status" value="1"/>
</dbReference>
<dbReference type="EC" id="2.7.7.13" evidence="3"/>
<dbReference type="Gene3D" id="2.60.120.10">
    <property type="entry name" value="Jelly Rolls"/>
    <property type="match status" value="1"/>
</dbReference>
<dbReference type="InterPro" id="IPR001538">
    <property type="entry name" value="Man6P_isomerase-2_C"/>
</dbReference>
<sequence length="474" mass="51150">MIIPVILSGGAGTRLWPLSRELYPKQFLPLTGERSLLQQTVLRLQGLPDLAPPLVVCNEEHRFLVAEQLRAVGVAGGEILLEPAGRNTAPAVALAALRVKARGDDDALLLVLPSDHVIADAAALQRAVSAGVAAAREGGLVTFGVLPTRPETGFGYIRTGAVPGGGLSAQPVLAFVEKPDAERAAAYVASGEYLWNGGMFLFGADAYLAELERLAPAILAACSAASENARVDMDFVRVQREPFLATPSDSIDYAVMERTDRAMVVPLDAGWSDVGSWDALLDVQPADAHGNVISGDVMIEDVSGSLIRSEGRLVAALGVSNHIIVETADAVLVADRARAQDVKRLVERLKAERRDEPLVHRQVFRPWGSYEGLVQTERFQVKRIIVKPGASLSLQMHHHRAEHWVVVKGTARVTCGDDVRLLTEDQSTYIPLGTAHRLENPGRIDLEIIEVQSGSYLGEDDIVRFEDHYGRSGA</sequence>
<keyword evidence="5 13" id="KW-0548">Nucleotidyltransferase</keyword>
<dbReference type="Pfam" id="PF22640">
    <property type="entry name" value="ManC_GMP_beta-helix"/>
    <property type="match status" value="1"/>
</dbReference>
<keyword evidence="14" id="KW-1185">Reference proteome</keyword>
<feature type="domain" description="Nucleotidyl transferase" evidence="10">
    <location>
        <begin position="4"/>
        <end position="287"/>
    </location>
</feature>
<dbReference type="PANTHER" id="PTHR46390:SF1">
    <property type="entry name" value="MANNOSE-1-PHOSPHATE GUANYLYLTRANSFERASE"/>
    <property type="match status" value="1"/>
</dbReference>
<comment type="pathway">
    <text evidence="1">Nucleotide-sugar biosynthesis; GDP-alpha-D-mannose biosynthesis; GDP-alpha-D-mannose from alpha-D-mannose 1-phosphate (GTP route): step 1/1.</text>
</comment>
<evidence type="ECO:0000256" key="8">
    <source>
        <dbReference type="ARBA" id="ARBA00047343"/>
    </source>
</evidence>
<dbReference type="GO" id="GO:0004475">
    <property type="term" value="F:mannose-1-phosphate guanylyltransferase (GTP) activity"/>
    <property type="evidence" value="ECO:0007669"/>
    <property type="project" value="UniProtKB-EC"/>
</dbReference>
<evidence type="ECO:0000256" key="3">
    <source>
        <dbReference type="ARBA" id="ARBA00012387"/>
    </source>
</evidence>
<dbReference type="GO" id="GO:0000271">
    <property type="term" value="P:polysaccharide biosynthetic process"/>
    <property type="evidence" value="ECO:0007669"/>
    <property type="project" value="InterPro"/>
</dbReference>
<dbReference type="STRING" id="1810504.PG2T_06275"/>
<dbReference type="CDD" id="cd02213">
    <property type="entry name" value="cupin_PMI_typeII_C"/>
    <property type="match status" value="1"/>
</dbReference>
<dbReference type="Pfam" id="PF00483">
    <property type="entry name" value="NTP_transferase"/>
    <property type="match status" value="1"/>
</dbReference>
<dbReference type="AlphaFoldDB" id="A0A1B1YSZ7"/>
<keyword evidence="13" id="KW-0413">Isomerase</keyword>
<protein>
    <recommendedName>
        <fullName evidence="3">mannose-1-phosphate guanylyltransferase</fullName>
        <ecNumber evidence="3">2.7.7.13</ecNumber>
    </recommendedName>
</protein>
<dbReference type="InterPro" id="IPR054566">
    <property type="entry name" value="ManC/GMP-like_b-helix"/>
</dbReference>
<dbReference type="InterPro" id="IPR049577">
    <property type="entry name" value="GMPP_N"/>
</dbReference>
<dbReference type="SUPFAM" id="SSF51182">
    <property type="entry name" value="RmlC-like cupins"/>
    <property type="match status" value="1"/>
</dbReference>
<evidence type="ECO:0000259" key="10">
    <source>
        <dbReference type="Pfam" id="PF00483"/>
    </source>
</evidence>
<keyword evidence="4 13" id="KW-0808">Transferase</keyword>
<evidence type="ECO:0000259" key="12">
    <source>
        <dbReference type="Pfam" id="PF22640"/>
    </source>
</evidence>
<dbReference type="FunCoup" id="A0A1B1YSZ7">
    <property type="interactions" value="168"/>
</dbReference>
<evidence type="ECO:0000256" key="9">
    <source>
        <dbReference type="RuleBase" id="RU004190"/>
    </source>
</evidence>
<evidence type="ECO:0000256" key="7">
    <source>
        <dbReference type="ARBA" id="ARBA00023134"/>
    </source>
</evidence>
<feature type="domain" description="Mannose-6-phosphate isomerase type II C-terminal" evidence="11">
    <location>
        <begin position="354"/>
        <end position="467"/>
    </location>
</feature>
<dbReference type="GO" id="GO:0016853">
    <property type="term" value="F:isomerase activity"/>
    <property type="evidence" value="ECO:0007669"/>
    <property type="project" value="UniProtKB-KW"/>
</dbReference>
<dbReference type="InParanoid" id="A0A1B1YSZ7"/>
<dbReference type="GO" id="GO:0009298">
    <property type="term" value="P:GDP-mannose biosynthetic process"/>
    <property type="evidence" value="ECO:0007669"/>
    <property type="project" value="UniProtKB-UniPathway"/>
</dbReference>
<comment type="similarity">
    <text evidence="2 9">Belongs to the mannose-6-phosphate isomerase type 2 family.</text>
</comment>
<dbReference type="CDD" id="cd02509">
    <property type="entry name" value="GDP-M1P_Guanylyltransferase"/>
    <property type="match status" value="1"/>
</dbReference>
<dbReference type="FunFam" id="2.60.120.10:FF:000032">
    <property type="entry name" value="Mannose-1-phosphate guanylyltransferase/mannose-6-phosphate isomerase"/>
    <property type="match status" value="1"/>
</dbReference>
<keyword evidence="6" id="KW-0547">Nucleotide-binding</keyword>
<dbReference type="InterPro" id="IPR006375">
    <property type="entry name" value="Man1P_GuaTrfase/Man6P_Isoase"/>
</dbReference>
<evidence type="ECO:0000256" key="2">
    <source>
        <dbReference type="ARBA" id="ARBA00006115"/>
    </source>
</evidence>
<organism evidence="13 14">
    <name type="scientific">Immundisolibacter cernigliae</name>
    <dbReference type="NCBI Taxonomy" id="1810504"/>
    <lineage>
        <taxon>Bacteria</taxon>
        <taxon>Pseudomonadati</taxon>
        <taxon>Pseudomonadota</taxon>
        <taxon>Gammaproteobacteria</taxon>
        <taxon>Immundisolibacterales</taxon>
        <taxon>Immundisolibacteraceae</taxon>
        <taxon>Immundisolibacter</taxon>
    </lineage>
</organism>
<evidence type="ECO:0000259" key="11">
    <source>
        <dbReference type="Pfam" id="PF01050"/>
    </source>
</evidence>
<evidence type="ECO:0000256" key="4">
    <source>
        <dbReference type="ARBA" id="ARBA00022679"/>
    </source>
</evidence>
<dbReference type="RefSeq" id="WP_068803525.1">
    <property type="nucleotide sequence ID" value="NZ_CP014671.1"/>
</dbReference>
<dbReference type="InterPro" id="IPR029044">
    <property type="entry name" value="Nucleotide-diphossugar_trans"/>
</dbReference>
<dbReference type="UniPathway" id="UPA00126">
    <property type="reaction ID" value="UER00930"/>
</dbReference>
<dbReference type="SUPFAM" id="SSF53448">
    <property type="entry name" value="Nucleotide-diphospho-sugar transferases"/>
    <property type="match status" value="1"/>
</dbReference>
<evidence type="ECO:0000313" key="14">
    <source>
        <dbReference type="Proteomes" id="UP000092952"/>
    </source>
</evidence>
<dbReference type="InterPro" id="IPR014710">
    <property type="entry name" value="RmlC-like_jellyroll"/>
</dbReference>
<dbReference type="InterPro" id="IPR011051">
    <property type="entry name" value="RmlC_Cupin_sf"/>
</dbReference>
<dbReference type="KEGG" id="gbi:PG2T_06275"/>
<evidence type="ECO:0000256" key="1">
    <source>
        <dbReference type="ARBA" id="ARBA00004823"/>
    </source>
</evidence>